<dbReference type="Pfam" id="PF17851">
    <property type="entry name" value="GH43_C2"/>
    <property type="match status" value="2"/>
</dbReference>
<dbReference type="SUPFAM" id="SSF49899">
    <property type="entry name" value="Concanavalin A-like lectins/glucanases"/>
    <property type="match status" value="2"/>
</dbReference>
<reference evidence="8" key="1">
    <citation type="journal article" date="2023" name="Mol. Phylogenet. Evol.">
        <title>Genome-scale phylogeny and comparative genomics of the fungal order Sordariales.</title>
        <authorList>
            <person name="Hensen N."/>
            <person name="Bonometti L."/>
            <person name="Westerberg I."/>
            <person name="Brannstrom I.O."/>
            <person name="Guillou S."/>
            <person name="Cros-Aarteil S."/>
            <person name="Calhoun S."/>
            <person name="Haridas S."/>
            <person name="Kuo A."/>
            <person name="Mondo S."/>
            <person name="Pangilinan J."/>
            <person name="Riley R."/>
            <person name="LaButti K."/>
            <person name="Andreopoulos B."/>
            <person name="Lipzen A."/>
            <person name="Chen C."/>
            <person name="Yan M."/>
            <person name="Daum C."/>
            <person name="Ng V."/>
            <person name="Clum A."/>
            <person name="Steindorff A."/>
            <person name="Ohm R.A."/>
            <person name="Martin F."/>
            <person name="Silar P."/>
            <person name="Natvig D.O."/>
            <person name="Lalanne C."/>
            <person name="Gautier V."/>
            <person name="Ament-Velasquez S.L."/>
            <person name="Kruys A."/>
            <person name="Hutchinson M.I."/>
            <person name="Powell A.J."/>
            <person name="Barry K."/>
            <person name="Miller A.N."/>
            <person name="Grigoriev I.V."/>
            <person name="Debuchy R."/>
            <person name="Gladieux P."/>
            <person name="Hiltunen Thoren M."/>
            <person name="Johannesson H."/>
        </authorList>
    </citation>
    <scope>NUCLEOTIDE SEQUENCE</scope>
    <source>
        <strain evidence="8">CBS 508.74</strain>
    </source>
</reference>
<keyword evidence="2 8" id="KW-0378">Hydrolase</keyword>
<feature type="site" description="Important for catalytic activity, responsible for pKa modulation of the active site Glu and correct orientation of both the proton donor and substrate" evidence="5">
    <location>
        <position position="159"/>
    </location>
</feature>
<evidence type="ECO:0000256" key="6">
    <source>
        <dbReference type="SAM" id="SignalP"/>
    </source>
</evidence>
<name>A0AAN6TBE9_9PEZI</name>
<dbReference type="GO" id="GO:0005975">
    <property type="term" value="P:carbohydrate metabolic process"/>
    <property type="evidence" value="ECO:0007669"/>
    <property type="project" value="InterPro"/>
</dbReference>
<reference evidence="8" key="2">
    <citation type="submission" date="2023-05" db="EMBL/GenBank/DDBJ databases">
        <authorList>
            <consortium name="Lawrence Berkeley National Laboratory"/>
            <person name="Steindorff A."/>
            <person name="Hensen N."/>
            <person name="Bonometti L."/>
            <person name="Westerberg I."/>
            <person name="Brannstrom I.O."/>
            <person name="Guillou S."/>
            <person name="Cros-Aarteil S."/>
            <person name="Calhoun S."/>
            <person name="Haridas S."/>
            <person name="Kuo A."/>
            <person name="Mondo S."/>
            <person name="Pangilinan J."/>
            <person name="Riley R."/>
            <person name="Labutti K."/>
            <person name="Andreopoulos B."/>
            <person name="Lipzen A."/>
            <person name="Chen C."/>
            <person name="Yanf M."/>
            <person name="Daum C."/>
            <person name="Ng V."/>
            <person name="Clum A."/>
            <person name="Ohm R."/>
            <person name="Martin F."/>
            <person name="Silar P."/>
            <person name="Natvig D."/>
            <person name="Lalanne C."/>
            <person name="Gautier V."/>
            <person name="Ament-Velasquez S.L."/>
            <person name="Kruys A."/>
            <person name="Hutchinson M.I."/>
            <person name="Powell A.J."/>
            <person name="Barry K."/>
            <person name="Miller A.N."/>
            <person name="Grigoriev I.V."/>
            <person name="Debuchy R."/>
            <person name="Gladieux P."/>
            <person name="Thoren M.H."/>
            <person name="Johannesson H."/>
        </authorList>
    </citation>
    <scope>NUCLEOTIDE SEQUENCE</scope>
    <source>
        <strain evidence="8">CBS 508.74</strain>
    </source>
</reference>
<dbReference type="GO" id="GO:0004553">
    <property type="term" value="F:hydrolase activity, hydrolyzing O-glycosyl compounds"/>
    <property type="evidence" value="ECO:0007669"/>
    <property type="project" value="InterPro"/>
</dbReference>
<dbReference type="Proteomes" id="UP001302812">
    <property type="component" value="Unassembled WGS sequence"/>
</dbReference>
<dbReference type="PANTHER" id="PTHR42812:SF17">
    <property type="entry name" value="BETA-XYLOSIDASE C-TERMINAL CONCANAVALIN A-LIKE DOMAIN-CONTAINING PROTEIN-RELATED"/>
    <property type="match status" value="1"/>
</dbReference>
<dbReference type="InterPro" id="IPR051795">
    <property type="entry name" value="Glycosyl_Hydrlase_43"/>
</dbReference>
<dbReference type="RefSeq" id="XP_064668839.1">
    <property type="nucleotide sequence ID" value="XM_064815393.1"/>
</dbReference>
<evidence type="ECO:0000256" key="4">
    <source>
        <dbReference type="PIRSR" id="PIRSR606710-1"/>
    </source>
</evidence>
<dbReference type="Gene3D" id="2.115.10.20">
    <property type="entry name" value="Glycosyl hydrolase domain, family 43"/>
    <property type="match status" value="1"/>
</dbReference>
<keyword evidence="3" id="KW-0326">Glycosidase</keyword>
<feature type="active site" description="Proton donor" evidence="4">
    <location>
        <position position="212"/>
    </location>
</feature>
<evidence type="ECO:0000256" key="1">
    <source>
        <dbReference type="ARBA" id="ARBA00009865"/>
    </source>
</evidence>
<feature type="active site" description="Proton acceptor" evidence="4">
    <location>
        <position position="37"/>
    </location>
</feature>
<evidence type="ECO:0000313" key="8">
    <source>
        <dbReference type="EMBL" id="KAK4111269.1"/>
    </source>
</evidence>
<feature type="chain" id="PRO_5042895582" evidence="6">
    <location>
        <begin position="22"/>
        <end position="611"/>
    </location>
</feature>
<comment type="similarity">
    <text evidence="1">Belongs to the glycosyl hydrolase 43 family.</text>
</comment>
<evidence type="ECO:0000256" key="2">
    <source>
        <dbReference type="ARBA" id="ARBA00022801"/>
    </source>
</evidence>
<dbReference type="EMBL" id="MU853346">
    <property type="protein sequence ID" value="KAK4111269.1"/>
    <property type="molecule type" value="Genomic_DNA"/>
</dbReference>
<feature type="domain" description="Beta-xylosidase C-terminal Concanavalin A-like" evidence="7">
    <location>
        <begin position="535"/>
        <end position="604"/>
    </location>
</feature>
<evidence type="ECO:0000259" key="7">
    <source>
        <dbReference type="Pfam" id="PF17851"/>
    </source>
</evidence>
<dbReference type="InterPro" id="IPR041542">
    <property type="entry name" value="GH43_C2"/>
</dbReference>
<accession>A0AAN6TBE9</accession>
<dbReference type="AlphaFoldDB" id="A0AAN6TBE9"/>
<feature type="signal peptide" evidence="6">
    <location>
        <begin position="1"/>
        <end position="21"/>
    </location>
</feature>
<dbReference type="PANTHER" id="PTHR42812">
    <property type="entry name" value="BETA-XYLOSIDASE"/>
    <property type="match status" value="1"/>
</dbReference>
<dbReference type="SUPFAM" id="SSF75005">
    <property type="entry name" value="Arabinanase/levansucrase/invertase"/>
    <property type="match status" value="1"/>
</dbReference>
<dbReference type="Gene3D" id="2.60.120.200">
    <property type="match status" value="1"/>
</dbReference>
<dbReference type="CDD" id="cd18833">
    <property type="entry name" value="GH43_PcXyl-like"/>
    <property type="match status" value="1"/>
</dbReference>
<dbReference type="Pfam" id="PF04616">
    <property type="entry name" value="Glyco_hydro_43"/>
    <property type="match status" value="1"/>
</dbReference>
<keyword evidence="9" id="KW-1185">Reference proteome</keyword>
<dbReference type="InterPro" id="IPR023296">
    <property type="entry name" value="Glyco_hydro_beta-prop_sf"/>
</dbReference>
<gene>
    <name evidence="8" type="ORF">N656DRAFT_780511</name>
</gene>
<sequence length="611" mass="67686">MFPARVLLGLSFCMVLSISHAANSTFYNPIFPGFYPDPSCIHVPERDNTFFCASSSFNAFPGIPIHASKDLQNWKLIGHVLNRREQLPRLAETNRSTSGIWAPTLRFHDETFWLVTTLVDDDRPQADSSRWDNIIFKGKDPYNPASWSNAVHFNFTGYDTEPFWDVDGKTYINGAHAWQVGPYIQQAEADLDTGEVGEWRVIWNGTGGLAPEGPHIYRKDGWYYLLAAEGGTGLGHMVTMARSKNVSGPYESYAQNPVLTNANTTSYFQTVGHSDLFQDGAGNWWAVALSTRSGPDYLHYPMGRETVMTPVSWPEGQFPTFTPITGKMSGWEMPPTATDIRGVGPFVNDPRPEHLTFGPNTILPAHLIHWRFPPRDAMTISPPSRPNHLRLNPSRLNLTALNGNYAGPEGQSFVARRQQHTLFAFSIDLAFFPSRADEEAGVTAFLTQNHHLDLGVVLLPRNASTMDALPGYRPAETGDGDEDEEEELVPMARFRGESYVPVPKPVVVPLPVEAWWPARTNTTSGGSKSGGRELTVTLEIKAANATHYSFSVGPAGRRSAMQTVLYASNEAVSWGFTGTLLGIYSTKNGGNGTTPAYFSNWRYTPQGQFRD</sequence>
<dbReference type="InterPro" id="IPR006710">
    <property type="entry name" value="Glyco_hydro_43"/>
</dbReference>
<comment type="caution">
    <text evidence="8">The sequence shown here is derived from an EMBL/GenBank/DDBJ whole genome shotgun (WGS) entry which is preliminary data.</text>
</comment>
<protein>
    <submittedName>
        <fullName evidence="8">Glycoside hydrolase family 43 protein</fullName>
    </submittedName>
</protein>
<organism evidence="8 9">
    <name type="scientific">Canariomyces notabilis</name>
    <dbReference type="NCBI Taxonomy" id="2074819"/>
    <lineage>
        <taxon>Eukaryota</taxon>
        <taxon>Fungi</taxon>
        <taxon>Dikarya</taxon>
        <taxon>Ascomycota</taxon>
        <taxon>Pezizomycotina</taxon>
        <taxon>Sordariomycetes</taxon>
        <taxon>Sordariomycetidae</taxon>
        <taxon>Sordariales</taxon>
        <taxon>Chaetomiaceae</taxon>
        <taxon>Canariomyces</taxon>
    </lineage>
</organism>
<keyword evidence="6" id="KW-0732">Signal</keyword>
<evidence type="ECO:0000256" key="3">
    <source>
        <dbReference type="ARBA" id="ARBA00023295"/>
    </source>
</evidence>
<evidence type="ECO:0000256" key="5">
    <source>
        <dbReference type="PIRSR" id="PIRSR606710-2"/>
    </source>
</evidence>
<dbReference type="GeneID" id="89939518"/>
<dbReference type="InterPro" id="IPR013320">
    <property type="entry name" value="ConA-like_dom_sf"/>
</dbReference>
<proteinExistence type="inferred from homology"/>
<evidence type="ECO:0000313" key="9">
    <source>
        <dbReference type="Proteomes" id="UP001302812"/>
    </source>
</evidence>
<feature type="domain" description="Beta-xylosidase C-terminal Concanavalin A-like" evidence="7">
    <location>
        <begin position="373"/>
        <end position="459"/>
    </location>
</feature>